<keyword evidence="1" id="KW-1133">Transmembrane helix</keyword>
<dbReference type="RefSeq" id="XP_068362325.1">
    <property type="nucleotide sequence ID" value="XM_068502316.1"/>
</dbReference>
<keyword evidence="3" id="KW-1185">Reference proteome</keyword>
<keyword evidence="1" id="KW-0472">Membrane</keyword>
<evidence type="ECO:0000313" key="3">
    <source>
        <dbReference type="Proteomes" id="UP000179807"/>
    </source>
</evidence>
<dbReference type="AlphaFoldDB" id="A0A1J4KIP3"/>
<evidence type="ECO:0000313" key="2">
    <source>
        <dbReference type="EMBL" id="OHT09189.1"/>
    </source>
</evidence>
<dbReference type="VEuPathDB" id="TrichDB:TRFO_22017"/>
<accession>A0A1J4KIP3</accession>
<dbReference type="GeneID" id="94837020"/>
<gene>
    <name evidence="2" type="ORF">TRFO_22017</name>
</gene>
<feature type="transmembrane region" description="Helical" evidence="1">
    <location>
        <begin position="265"/>
        <end position="284"/>
    </location>
</feature>
<organism evidence="2 3">
    <name type="scientific">Tritrichomonas foetus</name>
    <dbReference type="NCBI Taxonomy" id="1144522"/>
    <lineage>
        <taxon>Eukaryota</taxon>
        <taxon>Metamonada</taxon>
        <taxon>Parabasalia</taxon>
        <taxon>Tritrichomonadida</taxon>
        <taxon>Tritrichomonadidae</taxon>
        <taxon>Tritrichomonas</taxon>
    </lineage>
</organism>
<evidence type="ECO:0000256" key="1">
    <source>
        <dbReference type="SAM" id="Phobius"/>
    </source>
</evidence>
<dbReference type="EMBL" id="MLAK01000646">
    <property type="protein sequence ID" value="OHT09189.1"/>
    <property type="molecule type" value="Genomic_DNA"/>
</dbReference>
<reference evidence="2" key="1">
    <citation type="submission" date="2016-10" db="EMBL/GenBank/DDBJ databases">
        <authorList>
            <person name="Benchimol M."/>
            <person name="Almeida L.G."/>
            <person name="Vasconcelos A.T."/>
            <person name="Perreira-Neves A."/>
            <person name="Rosa I.A."/>
            <person name="Tasca T."/>
            <person name="Bogo M.R."/>
            <person name="de Souza W."/>
        </authorList>
    </citation>
    <scope>NUCLEOTIDE SEQUENCE [LARGE SCALE GENOMIC DNA]</scope>
    <source>
        <strain evidence="2">K</strain>
    </source>
</reference>
<comment type="caution">
    <text evidence="2">The sequence shown here is derived from an EMBL/GenBank/DDBJ whole genome shotgun (WGS) entry which is preliminary data.</text>
</comment>
<keyword evidence="1" id="KW-0812">Transmembrane</keyword>
<proteinExistence type="predicted"/>
<protein>
    <submittedName>
        <fullName evidence="2">Uncharacterized protein</fullName>
    </submittedName>
</protein>
<sequence length="309" mass="35779">MFLFVLFASGVFSSRQIIQQNSPLLMVRSNEPEVRFYQFNITKKFSAVVFEGVKDSTIEFNTHKYKSTHHNIGFDLGEETGLLTIKLGKFNYPFVAYIHSFSEDCDIRFTTNSPFLTLNHSASIPVHTNFHKDLNSQLDFSKSYRKLAQNKENPKICIFLALSNDGYTTIAYNNDVKYITLSQSSKLPRKQNPKETFYSKDFPIVYETKNDLLISTEAHPHRIVTILEGHRKKDDRNVYELNKCQNDEIYDVFSNDEDDQKTLKFSVIAISFLEIALVYLLLYFGDKTLLRANENDEMPNFDEASESMV</sequence>
<name>A0A1J4KIP3_9EUKA</name>
<dbReference type="Proteomes" id="UP000179807">
    <property type="component" value="Unassembled WGS sequence"/>
</dbReference>